<proteinExistence type="predicted"/>
<dbReference type="EMBL" id="VSSQ01123655">
    <property type="protein sequence ID" value="MPN54936.1"/>
    <property type="molecule type" value="Genomic_DNA"/>
</dbReference>
<protein>
    <submittedName>
        <fullName evidence="1">Uncharacterized protein</fullName>
    </submittedName>
</protein>
<accession>A0A645IUU4</accession>
<organism evidence="1">
    <name type="scientific">bioreactor metagenome</name>
    <dbReference type="NCBI Taxonomy" id="1076179"/>
    <lineage>
        <taxon>unclassified sequences</taxon>
        <taxon>metagenomes</taxon>
        <taxon>ecological metagenomes</taxon>
    </lineage>
</organism>
<gene>
    <name evidence="1" type="ORF">SDC9_202615</name>
</gene>
<sequence>MSESPVPAGEGLPLLAATFSQALKDSARTRIRANAVKRLNQVFMSQVPPKFSTRVSQRKTCIHWLSIRQIATERITARLQFLKNSLRFQVSPDSGTRRTNRIEAAPVAVPVTREDSSRGGR</sequence>
<reference evidence="1" key="1">
    <citation type="submission" date="2019-08" db="EMBL/GenBank/DDBJ databases">
        <authorList>
            <person name="Kucharzyk K."/>
            <person name="Murdoch R.W."/>
            <person name="Higgins S."/>
            <person name="Loffler F."/>
        </authorList>
    </citation>
    <scope>NUCLEOTIDE SEQUENCE</scope>
</reference>
<dbReference type="AlphaFoldDB" id="A0A645IUU4"/>
<name>A0A645IUU4_9ZZZZ</name>
<comment type="caution">
    <text evidence="1">The sequence shown here is derived from an EMBL/GenBank/DDBJ whole genome shotgun (WGS) entry which is preliminary data.</text>
</comment>
<evidence type="ECO:0000313" key="1">
    <source>
        <dbReference type="EMBL" id="MPN54936.1"/>
    </source>
</evidence>